<dbReference type="Pfam" id="PF19036">
    <property type="entry name" value="Fuz_longin_1"/>
    <property type="match status" value="1"/>
</dbReference>
<dbReference type="InterPro" id="IPR043972">
    <property type="entry name" value="FUZ/MON1/HPS1_longin_1"/>
</dbReference>
<feature type="domain" description="FUZ/MON1/HPS1 first Longin" evidence="1">
    <location>
        <begin position="5"/>
        <end position="81"/>
    </location>
</feature>
<evidence type="ECO:0000259" key="1">
    <source>
        <dbReference type="Pfam" id="PF19036"/>
    </source>
</evidence>
<evidence type="ECO:0000313" key="2">
    <source>
        <dbReference type="EMBL" id="KOB76110.1"/>
    </source>
</evidence>
<reference evidence="2 3" key="1">
    <citation type="journal article" date="2015" name="Genome Biol. Evol.">
        <title>The genome of winter moth (Operophtera brumata) provides a genomic perspective on sexual dimorphism and phenology.</title>
        <authorList>
            <person name="Derks M.F."/>
            <person name="Smit S."/>
            <person name="Salis L."/>
            <person name="Schijlen E."/>
            <person name="Bossers A."/>
            <person name="Mateman C."/>
            <person name="Pijl A.S."/>
            <person name="de Ridder D."/>
            <person name="Groenen M.A."/>
            <person name="Visser M.E."/>
            <person name="Megens H.J."/>
        </authorList>
    </citation>
    <scope>NUCLEOTIDE SEQUENCE [LARGE SCALE GENOMIC DNA]</scope>
    <source>
        <strain evidence="2">WM2013NL</strain>
        <tissue evidence="2">Head and thorax</tissue>
    </source>
</reference>
<gene>
    <name evidence="2" type="ORF">OBRU01_06267</name>
</gene>
<protein>
    <recommendedName>
        <fullName evidence="1">FUZ/MON1/HPS1 first Longin domain-containing protein</fullName>
    </recommendedName>
</protein>
<dbReference type="GO" id="GO:0016192">
    <property type="term" value="P:vesicle-mediated transport"/>
    <property type="evidence" value="ECO:0007669"/>
    <property type="project" value="InterPro"/>
</dbReference>
<proteinExistence type="predicted"/>
<sequence length="434" mass="47715">MKATLLFDSVNDLLFHKWDEKFIERMKSFNDQDNESNVSDGNNVSQLLAPILASQRVMAAQFGNTYSSVQCKDNTTIVFDECRTKGDSIPGANGVIGESGATAAALSALKTASKDIKDISPPDLIMLSVQCVAAQEYWHDMSRGCEDISPPDLIMLSVQCVAAQEYWHDMSRGCEDISPPDLIMLSVQCVAAQEYWHDMRSDDTNRQTEVIRLPLVNLCAGSTNAPCAPHSLHLAELAPRITFAVLVDMDLREVGIATYISNQILSNLRRLLLQRNLELTTDVLRKSKWNASLSARVSAQMVELRKCCSTTTPLSPETAAAALHTALEAVIEQLKPGLVHFIYVDRSAGRSLAPDMADCADMLSHDTVSMPRALHVRGAERGPLAGARHGGLRRHAVARHCEYASCTSCTWTGARAARWRPTWRTAPTCCRTTL</sequence>
<name>A0A0L7LL05_OPEBR</name>
<accession>A0A0L7LL05</accession>
<dbReference type="Proteomes" id="UP000037510">
    <property type="component" value="Unassembled WGS sequence"/>
</dbReference>
<dbReference type="GO" id="GO:0031085">
    <property type="term" value="C:BLOC-3 complex"/>
    <property type="evidence" value="ECO:0007669"/>
    <property type="project" value="TreeGrafter"/>
</dbReference>
<dbReference type="InterPro" id="IPR026053">
    <property type="entry name" value="HPS1"/>
</dbReference>
<keyword evidence="3" id="KW-1185">Reference proteome</keyword>
<feature type="non-terminal residue" evidence="2">
    <location>
        <position position="434"/>
    </location>
</feature>
<feature type="non-terminal residue" evidence="2">
    <location>
        <position position="1"/>
    </location>
</feature>
<organism evidence="2 3">
    <name type="scientific">Operophtera brumata</name>
    <name type="common">Winter moth</name>
    <name type="synonym">Phalaena brumata</name>
    <dbReference type="NCBI Taxonomy" id="104452"/>
    <lineage>
        <taxon>Eukaryota</taxon>
        <taxon>Metazoa</taxon>
        <taxon>Ecdysozoa</taxon>
        <taxon>Arthropoda</taxon>
        <taxon>Hexapoda</taxon>
        <taxon>Insecta</taxon>
        <taxon>Pterygota</taxon>
        <taxon>Neoptera</taxon>
        <taxon>Endopterygota</taxon>
        <taxon>Lepidoptera</taxon>
        <taxon>Glossata</taxon>
        <taxon>Ditrysia</taxon>
        <taxon>Geometroidea</taxon>
        <taxon>Geometridae</taxon>
        <taxon>Larentiinae</taxon>
        <taxon>Operophtera</taxon>
    </lineage>
</organism>
<dbReference type="GO" id="GO:0005085">
    <property type="term" value="F:guanyl-nucleotide exchange factor activity"/>
    <property type="evidence" value="ECO:0007669"/>
    <property type="project" value="TreeGrafter"/>
</dbReference>
<dbReference type="AlphaFoldDB" id="A0A0L7LL05"/>
<dbReference type="PANTHER" id="PTHR12761">
    <property type="entry name" value="HERMANSKY-PUDLAK SYNDROME PROTEIN 1"/>
    <property type="match status" value="1"/>
</dbReference>
<dbReference type="EMBL" id="JTDY01000716">
    <property type="protein sequence ID" value="KOB76110.1"/>
    <property type="molecule type" value="Genomic_DNA"/>
</dbReference>
<comment type="caution">
    <text evidence="2">The sequence shown here is derived from an EMBL/GenBank/DDBJ whole genome shotgun (WGS) entry which is preliminary data.</text>
</comment>
<dbReference type="STRING" id="104452.A0A0L7LL05"/>
<evidence type="ECO:0000313" key="3">
    <source>
        <dbReference type="Proteomes" id="UP000037510"/>
    </source>
</evidence>
<dbReference type="PANTHER" id="PTHR12761:SF1">
    <property type="entry name" value="BLOC-3 COMPLEX MEMBER HPS1"/>
    <property type="match status" value="1"/>
</dbReference>